<feature type="transmembrane region" description="Helical" evidence="1">
    <location>
        <begin position="87"/>
        <end position="107"/>
    </location>
</feature>
<comment type="caution">
    <text evidence="2">The sequence shown here is derived from an EMBL/GenBank/DDBJ whole genome shotgun (WGS) entry which is preliminary data.</text>
</comment>
<sequence length="165" mass="17656">MSLNNIVSACGAVGSAVVGGIYTNFSVRVMPWLGSLPDAEAIETMQKFNRTAVQVPFTTFFFGTAIASTWTVVHNVRKKDRGIGDQISATGGLLYLAGWVLTIVYNVPRNNRLADVVAGTAEGARVWHMYLDEWTSANSVRAVLSLLGAVGLGVGTAMNIFSKSR</sequence>
<keyword evidence="1" id="KW-0812">Transmembrane</keyword>
<name>A0A1Q8VS33_9ACTO</name>
<organism evidence="2 3">
    <name type="scientific">Actinomyces oris</name>
    <dbReference type="NCBI Taxonomy" id="544580"/>
    <lineage>
        <taxon>Bacteria</taxon>
        <taxon>Bacillati</taxon>
        <taxon>Actinomycetota</taxon>
        <taxon>Actinomycetes</taxon>
        <taxon>Actinomycetales</taxon>
        <taxon>Actinomycetaceae</taxon>
        <taxon>Actinomyces</taxon>
    </lineage>
</organism>
<dbReference type="Pfam" id="PF08592">
    <property type="entry name" value="Anthrone_oxy"/>
    <property type="match status" value="1"/>
</dbReference>
<reference evidence="2 3" key="1">
    <citation type="submission" date="2016-12" db="EMBL/GenBank/DDBJ databases">
        <title>Genomic comparison of strains in the 'Actinomyces naeslundii' group.</title>
        <authorList>
            <person name="Mughal S.R."/>
            <person name="Do T."/>
            <person name="Gilbert S.C."/>
            <person name="Witherden E.A."/>
            <person name="Didelot X."/>
            <person name="Beighton D."/>
        </authorList>
    </citation>
    <scope>NUCLEOTIDE SEQUENCE [LARGE SCALE GENOMIC DNA]</scope>
    <source>
        <strain evidence="2 3">P6N</strain>
    </source>
</reference>
<keyword evidence="1" id="KW-1133">Transmembrane helix</keyword>
<dbReference type="InterPro" id="IPR013901">
    <property type="entry name" value="Anthrone_oxy"/>
</dbReference>
<proteinExistence type="predicted"/>
<accession>A0A1Q8VS33</accession>
<evidence type="ECO:0000256" key="1">
    <source>
        <dbReference type="SAM" id="Phobius"/>
    </source>
</evidence>
<feature type="transmembrane region" description="Helical" evidence="1">
    <location>
        <begin position="6"/>
        <end position="25"/>
    </location>
</feature>
<evidence type="ECO:0008006" key="4">
    <source>
        <dbReference type="Google" id="ProtNLM"/>
    </source>
</evidence>
<protein>
    <recommendedName>
        <fullName evidence="4">DUF1772 domain-containing protein</fullName>
    </recommendedName>
</protein>
<feature type="transmembrane region" description="Helical" evidence="1">
    <location>
        <begin position="139"/>
        <end position="161"/>
    </location>
</feature>
<dbReference type="AlphaFoldDB" id="A0A1Q8VS33"/>
<keyword evidence="1" id="KW-0472">Membrane</keyword>
<dbReference type="EMBL" id="MSKL01000005">
    <property type="protein sequence ID" value="OLO50899.1"/>
    <property type="molecule type" value="Genomic_DNA"/>
</dbReference>
<dbReference type="RefSeq" id="WP_075417190.1">
    <property type="nucleotide sequence ID" value="NZ_MSKL01000005.1"/>
</dbReference>
<evidence type="ECO:0000313" key="2">
    <source>
        <dbReference type="EMBL" id="OLO50899.1"/>
    </source>
</evidence>
<gene>
    <name evidence="2" type="ORF">BKH28_01590</name>
</gene>
<dbReference type="Proteomes" id="UP000186394">
    <property type="component" value="Unassembled WGS sequence"/>
</dbReference>
<evidence type="ECO:0000313" key="3">
    <source>
        <dbReference type="Proteomes" id="UP000186394"/>
    </source>
</evidence>